<reference evidence="1" key="1">
    <citation type="submission" date="2015-04" db="EMBL/GenBank/DDBJ databases">
        <title>The genome sequence of the plant pathogenic Rhizarian Plasmodiophora brassicae reveals insights in its biotrophic life cycle and the origin of chitin synthesis.</title>
        <authorList>
            <person name="Schwelm A."/>
            <person name="Fogelqvist J."/>
            <person name="Knaust A."/>
            <person name="Julke S."/>
            <person name="Lilja T."/>
            <person name="Dhandapani V."/>
            <person name="Bonilla-Rosso G."/>
            <person name="Karlsson M."/>
            <person name="Shevchenko A."/>
            <person name="Choi S.R."/>
            <person name="Kim H.G."/>
            <person name="Park J.Y."/>
            <person name="Lim Y.P."/>
            <person name="Ludwig-Muller J."/>
            <person name="Dixelius C."/>
        </authorList>
    </citation>
    <scope>NUCLEOTIDE SEQUENCE</scope>
    <source>
        <tissue evidence="1">Potato root galls</tissue>
    </source>
</reference>
<proteinExistence type="predicted"/>
<evidence type="ECO:0000313" key="1">
    <source>
        <dbReference type="EMBL" id="CRZ01736.1"/>
    </source>
</evidence>
<name>A0A0H5QK94_9EUKA</name>
<sequence length="313" mass="35627">MAESLFPTRWCNNFIRHLVEHHRPTPEESPPIHQIVNPEPIRSTEPVMITNIEFAKPMNFNNDEAHNGLIDDVIAAIGCLNHPKPIINRIRGWEQVAERLMMQPREHALSFAGLISELTAGDGDDLMDFGPAHWRKRLPQSLGASSAVSSCDLSLVIQSLRRLIKSVDVAPCSSWNISVDDSAEAVTLVACLALKYIVINARPHMAVDEMAQSVAPFHSYRYGKRKTMDDMERAMRQYQSEYEDRYQTVSARFRALKGALDTLRNDCAMYAHTQEYRAWAARIDELIHSLPRSITAPSNKIFELGKQFSFRYF</sequence>
<organism evidence="1">
    <name type="scientific">Spongospora subterranea</name>
    <dbReference type="NCBI Taxonomy" id="70186"/>
    <lineage>
        <taxon>Eukaryota</taxon>
        <taxon>Sar</taxon>
        <taxon>Rhizaria</taxon>
        <taxon>Endomyxa</taxon>
        <taxon>Phytomyxea</taxon>
        <taxon>Plasmodiophorida</taxon>
        <taxon>Plasmodiophoridae</taxon>
        <taxon>Spongospora</taxon>
    </lineage>
</organism>
<dbReference type="EMBL" id="HACM01001294">
    <property type="protein sequence ID" value="CRZ01736.1"/>
    <property type="molecule type" value="Transcribed_RNA"/>
</dbReference>
<accession>A0A0H5QK94</accession>
<dbReference type="AlphaFoldDB" id="A0A0H5QK94"/>
<protein>
    <submittedName>
        <fullName evidence="1">Uncharacterized protein</fullName>
    </submittedName>
</protein>